<dbReference type="OrthoDB" id="8688418at2"/>
<dbReference type="InterPro" id="IPR041347">
    <property type="entry name" value="MftR_C"/>
</dbReference>
<dbReference type="GO" id="GO:0000976">
    <property type="term" value="F:transcription cis-regulatory region binding"/>
    <property type="evidence" value="ECO:0007669"/>
    <property type="project" value="TreeGrafter"/>
</dbReference>
<evidence type="ECO:0000313" key="7">
    <source>
        <dbReference type="Proteomes" id="UP000377595"/>
    </source>
</evidence>
<sequence>MALGLFCRKGFEEATFDDLAAAAGVSRSTFLRYFGTKEDVVLGALDPLGDRKADALRARPADEDDWTALRRTVDPDIEYFSRDPADSLVLLRLTQTTPALCSRLREKQASWRPGLVKILTARATDSTLLASHVRVAAALDCLNIALEHWVATDGRIPLATITDEAFAALTTP</sequence>
<proteinExistence type="predicted"/>
<reference evidence="6 7" key="1">
    <citation type="submission" date="2019-10" db="EMBL/GenBank/DDBJ databases">
        <title>Whole genome shotgun sequence of Acrocarpospora pleiomorpha NBRC 16267.</title>
        <authorList>
            <person name="Ichikawa N."/>
            <person name="Kimura A."/>
            <person name="Kitahashi Y."/>
            <person name="Komaki H."/>
            <person name="Oguchi A."/>
        </authorList>
    </citation>
    <scope>NUCLEOTIDE SEQUENCE [LARGE SCALE GENOMIC DNA]</scope>
    <source>
        <strain evidence="6 7">NBRC 16267</strain>
    </source>
</reference>
<keyword evidence="1" id="KW-0805">Transcription regulation</keyword>
<dbReference type="InterPro" id="IPR009057">
    <property type="entry name" value="Homeodomain-like_sf"/>
</dbReference>
<dbReference type="RefSeq" id="WP_155350103.1">
    <property type="nucleotide sequence ID" value="NZ_BAAAHM010000014.1"/>
</dbReference>
<protein>
    <submittedName>
        <fullName evidence="6">TetR family transcriptional regulator</fullName>
    </submittedName>
</protein>
<dbReference type="InterPro" id="IPR050109">
    <property type="entry name" value="HTH-type_TetR-like_transc_reg"/>
</dbReference>
<name>A0A5M3XVX2_9ACTN</name>
<dbReference type="Proteomes" id="UP000377595">
    <property type="component" value="Unassembled WGS sequence"/>
</dbReference>
<evidence type="ECO:0000256" key="1">
    <source>
        <dbReference type="ARBA" id="ARBA00023015"/>
    </source>
</evidence>
<evidence type="ECO:0000256" key="3">
    <source>
        <dbReference type="ARBA" id="ARBA00023163"/>
    </source>
</evidence>
<dbReference type="PANTHER" id="PTHR30055:SF238">
    <property type="entry name" value="MYCOFACTOCIN BIOSYNTHESIS TRANSCRIPTIONAL REGULATOR MFTR-RELATED"/>
    <property type="match status" value="1"/>
</dbReference>
<dbReference type="SUPFAM" id="SSF46689">
    <property type="entry name" value="Homeodomain-like"/>
    <property type="match status" value="1"/>
</dbReference>
<dbReference type="InterPro" id="IPR001647">
    <property type="entry name" value="HTH_TetR"/>
</dbReference>
<comment type="caution">
    <text evidence="6">The sequence shown here is derived from an EMBL/GenBank/DDBJ whole genome shotgun (WGS) entry which is preliminary data.</text>
</comment>
<dbReference type="PANTHER" id="PTHR30055">
    <property type="entry name" value="HTH-TYPE TRANSCRIPTIONAL REGULATOR RUTR"/>
    <property type="match status" value="1"/>
</dbReference>
<dbReference type="Gene3D" id="1.10.357.10">
    <property type="entry name" value="Tetracycline Repressor, domain 2"/>
    <property type="match status" value="1"/>
</dbReference>
<dbReference type="Pfam" id="PF00440">
    <property type="entry name" value="TetR_N"/>
    <property type="match status" value="1"/>
</dbReference>
<feature type="domain" description="HTH tetR-type" evidence="5">
    <location>
        <begin position="1"/>
        <end position="52"/>
    </location>
</feature>
<gene>
    <name evidence="6" type="ORF">Aple_082230</name>
</gene>
<evidence type="ECO:0000313" key="6">
    <source>
        <dbReference type="EMBL" id="GES25324.1"/>
    </source>
</evidence>
<evidence type="ECO:0000259" key="5">
    <source>
        <dbReference type="PROSITE" id="PS50977"/>
    </source>
</evidence>
<keyword evidence="2 4" id="KW-0238">DNA-binding</keyword>
<dbReference type="AlphaFoldDB" id="A0A5M3XVX2"/>
<keyword evidence="7" id="KW-1185">Reference proteome</keyword>
<dbReference type="PROSITE" id="PS50977">
    <property type="entry name" value="HTH_TETR_2"/>
    <property type="match status" value="1"/>
</dbReference>
<evidence type="ECO:0000256" key="4">
    <source>
        <dbReference type="PROSITE-ProRule" id="PRU00335"/>
    </source>
</evidence>
<dbReference type="EMBL" id="BLAF01000065">
    <property type="protein sequence ID" value="GES25324.1"/>
    <property type="molecule type" value="Genomic_DNA"/>
</dbReference>
<dbReference type="GO" id="GO:0003700">
    <property type="term" value="F:DNA-binding transcription factor activity"/>
    <property type="evidence" value="ECO:0007669"/>
    <property type="project" value="TreeGrafter"/>
</dbReference>
<feature type="DNA-binding region" description="H-T-H motif" evidence="4">
    <location>
        <begin position="15"/>
        <end position="34"/>
    </location>
</feature>
<keyword evidence="3" id="KW-0804">Transcription</keyword>
<dbReference type="Gene3D" id="1.10.10.60">
    <property type="entry name" value="Homeodomain-like"/>
    <property type="match status" value="1"/>
</dbReference>
<accession>A0A5M3XVX2</accession>
<evidence type="ECO:0000256" key="2">
    <source>
        <dbReference type="ARBA" id="ARBA00023125"/>
    </source>
</evidence>
<organism evidence="6 7">
    <name type="scientific">Acrocarpospora pleiomorpha</name>
    <dbReference type="NCBI Taxonomy" id="90975"/>
    <lineage>
        <taxon>Bacteria</taxon>
        <taxon>Bacillati</taxon>
        <taxon>Actinomycetota</taxon>
        <taxon>Actinomycetes</taxon>
        <taxon>Streptosporangiales</taxon>
        <taxon>Streptosporangiaceae</taxon>
        <taxon>Acrocarpospora</taxon>
    </lineage>
</organism>
<dbReference type="Pfam" id="PF17754">
    <property type="entry name" value="TetR_C_14"/>
    <property type="match status" value="1"/>
</dbReference>